<comment type="caution">
    <text evidence="2">The sequence shown here is derived from an EMBL/GenBank/DDBJ whole genome shotgun (WGS) entry which is preliminary data.</text>
</comment>
<organism evidence="2 3">
    <name type="scientific">Serpentinicella alkaliphila</name>
    <dbReference type="NCBI Taxonomy" id="1734049"/>
    <lineage>
        <taxon>Bacteria</taxon>
        <taxon>Bacillati</taxon>
        <taxon>Bacillota</taxon>
        <taxon>Clostridia</taxon>
        <taxon>Peptostreptococcales</taxon>
        <taxon>Natronincolaceae</taxon>
        <taxon>Serpentinicella</taxon>
    </lineage>
</organism>
<dbReference type="EMBL" id="SLYC01000002">
    <property type="protein sequence ID" value="TCQ07042.1"/>
    <property type="molecule type" value="Genomic_DNA"/>
</dbReference>
<proteinExistence type="predicted"/>
<keyword evidence="1" id="KW-1133">Transmembrane helix</keyword>
<protein>
    <submittedName>
        <fullName evidence="2">Uncharacterized protein</fullName>
    </submittedName>
</protein>
<keyword evidence="3" id="KW-1185">Reference proteome</keyword>
<keyword evidence="1" id="KW-0472">Membrane</keyword>
<reference evidence="2 3" key="1">
    <citation type="submission" date="2019-03" db="EMBL/GenBank/DDBJ databases">
        <title>Genomic Encyclopedia of Type Strains, Phase IV (KMG-IV): sequencing the most valuable type-strain genomes for metagenomic binning, comparative biology and taxonomic classification.</title>
        <authorList>
            <person name="Goeker M."/>
        </authorList>
    </citation>
    <scope>NUCLEOTIDE SEQUENCE [LARGE SCALE GENOMIC DNA]</scope>
    <source>
        <strain evidence="2 3">DSM 100013</strain>
    </source>
</reference>
<name>A0A4R2TVR1_9FIRM</name>
<dbReference type="AlphaFoldDB" id="A0A4R2TVR1"/>
<evidence type="ECO:0000313" key="2">
    <source>
        <dbReference type="EMBL" id="TCQ07042.1"/>
    </source>
</evidence>
<keyword evidence="1" id="KW-0812">Transmembrane</keyword>
<evidence type="ECO:0000313" key="3">
    <source>
        <dbReference type="Proteomes" id="UP000295504"/>
    </source>
</evidence>
<feature type="transmembrane region" description="Helical" evidence="1">
    <location>
        <begin position="49"/>
        <end position="71"/>
    </location>
</feature>
<evidence type="ECO:0000256" key="1">
    <source>
        <dbReference type="SAM" id="Phobius"/>
    </source>
</evidence>
<feature type="transmembrane region" description="Helical" evidence="1">
    <location>
        <begin position="20"/>
        <end position="43"/>
    </location>
</feature>
<sequence length="148" mass="17570">MELHTKSCKVIFELHVHIRIWKWFFAIIITPLFLLSGGAFIVIFIESPFYYIVLYLLSMIVSIYIITELLFGENYIAENGIKYANQYYLWKEILNYNCKEHNDLVLELIIESKLLFLKHTYPVDINVSRNSLEEIKKLLDEKNNSISE</sequence>
<dbReference type="Proteomes" id="UP000295504">
    <property type="component" value="Unassembled WGS sequence"/>
</dbReference>
<gene>
    <name evidence="2" type="ORF">EDD79_100238</name>
</gene>
<dbReference type="RefSeq" id="WP_165913599.1">
    <property type="nucleotide sequence ID" value="NZ_CP058648.1"/>
</dbReference>
<accession>A0A4R2TVR1</accession>